<dbReference type="RefSeq" id="WP_142463469.1">
    <property type="nucleotide sequence ID" value="NZ_CABGHF010000023.1"/>
</dbReference>
<dbReference type="Pfam" id="PF03237">
    <property type="entry name" value="Terminase_6N"/>
    <property type="match status" value="1"/>
</dbReference>
<sequence>MQPTVINLFSSACFNTGAEPFNYQMSWNVAARGRVRVLTKMRQCGADWFFSLEALSDALATGRNQIFLGCSDKQAGTNHAYICSLLNQAGPELQKYVSSMSDYRLKLTNGAHIYFVDPDSHCAALHGNVYASEYAWADAPKDMIALAKSLSMHSRYHRTFYTTPSPNPEAWAEHKKLIASNATCSMIFTADDAAESGAVLFNDEWLNHMKKEFSAEQWQMLFMCEWPQAAQELQA</sequence>
<dbReference type="Gene3D" id="3.40.50.300">
    <property type="entry name" value="P-loop containing nucleotide triphosphate hydrolases"/>
    <property type="match status" value="1"/>
</dbReference>
<reference evidence="1 2" key="1">
    <citation type="submission" date="2019-07" db="EMBL/GenBank/DDBJ databases">
        <authorList>
            <person name="Brisse S."/>
            <person name="Rodrigues C."/>
            <person name="Thorpe H."/>
        </authorList>
    </citation>
    <scope>NUCLEOTIDE SEQUENCE [LARGE SCALE GENOMIC DNA]</scope>
    <source>
        <strain evidence="1">SB6408</strain>
    </source>
</reference>
<dbReference type="AlphaFoldDB" id="A0A564M4B0"/>
<gene>
    <name evidence="1" type="ORF">SB6408_01515</name>
</gene>
<evidence type="ECO:0000313" key="2">
    <source>
        <dbReference type="Proteomes" id="UP000318370"/>
    </source>
</evidence>
<proteinExistence type="predicted"/>
<dbReference type="Proteomes" id="UP000318370">
    <property type="component" value="Unassembled WGS sequence"/>
</dbReference>
<accession>A0A564M4B0</accession>
<protein>
    <submittedName>
        <fullName evidence="1">Uncharacterized protein</fullName>
    </submittedName>
</protein>
<organism evidence="1 2">
    <name type="scientific">Klebsiella spallanzanii</name>
    <dbReference type="NCBI Taxonomy" id="2587528"/>
    <lineage>
        <taxon>Bacteria</taxon>
        <taxon>Pseudomonadati</taxon>
        <taxon>Pseudomonadota</taxon>
        <taxon>Gammaproteobacteria</taxon>
        <taxon>Enterobacterales</taxon>
        <taxon>Enterobacteriaceae</taxon>
        <taxon>Klebsiella/Raoultella group</taxon>
        <taxon>Klebsiella</taxon>
    </lineage>
</organism>
<dbReference type="InterPro" id="IPR027417">
    <property type="entry name" value="P-loop_NTPase"/>
</dbReference>
<evidence type="ECO:0000313" key="1">
    <source>
        <dbReference type="EMBL" id="VUS88739.1"/>
    </source>
</evidence>
<name>A0A564M4B0_9ENTR</name>
<dbReference type="EMBL" id="CABGHF010000023">
    <property type="protein sequence ID" value="VUS88739.1"/>
    <property type="molecule type" value="Genomic_DNA"/>
</dbReference>